<feature type="compositionally biased region" description="Low complexity" evidence="2">
    <location>
        <begin position="1501"/>
        <end position="1519"/>
    </location>
</feature>
<feature type="region of interest" description="Disordered" evidence="2">
    <location>
        <begin position="1433"/>
        <end position="1463"/>
    </location>
</feature>
<keyword evidence="3" id="KW-0472">Membrane</keyword>
<evidence type="ECO:0000256" key="2">
    <source>
        <dbReference type="SAM" id="MobiDB-lite"/>
    </source>
</evidence>
<sequence length="1889" mass="206333">MERVTANSKSKDKKWSLGSLFRKKKKDTIDTDSSSEEDRKAGFVPVKGHGTLNGKRKKRSSRIVGAGFDHIVVSPQPPPQQLLQPVQQQVLLPHQHHHHHPQQQQQQQQHTPQQQHHNQYGFRESDSINSIDRYTANGSLDRRTGRKEVRGGGIVRRNSKERQSSSDEESHRSSSMSRFRSDDSLGNHSAGSHRKSRTARTERYLKRMSGRDDGHSPQQQHHQALAPGHVNRWHTQPISPSMLPHGGSIQSVDVAYRRPATLGSHPNLRNSASLTNVHGGVHGHQLRYAVSPSYSHQLHLQQQQQLPYASQSPPNPQTVTYENSFYIQSKASSMRDAIRSPPPIPPRDPQRRLTIGHTNEARPVSYAFDRYHQLQGANGANGGSNIWQSNGKCNSEDRLWVGGQSAMVQRTPPPPSMHGGGGFTVTPPRASSVQPAELHQHHHHHHHHQQQQQQQSHQPQQQKQRYISRQQQPQAVVHPPSTPPSNVAYHHHQHHQQQQQQYQQHQQQQPHYHHAATLPVQTPPTQQQQRAGGEWRYITDVTPRSRKPIQVQDRTFEPYEPKRSPQPAPTGSESSLVYSGNTTPSGIATRSTPRSVRADSSESVNGTASGSRTPQQSASAFWRKIEEEQSAASGSAVTTANRRGRATERRPGVAGTAVSSRSVSTSRALEIMNRRNQELTRELDHLLDDKQQQQQQQQQSDENVVSGRLYLRQADANQTTVRSPNEKMYEVKVKTSSRPLNGADTAAAASSPEKAANKYEEHVAKTVAGSQTVYRRYGGDKQPEVPAPTPPMRTISKRNSCSEEELARKRKSANLEEAISELEAIYKSLKLSDEDLLERAEQRDVPTPTGFSHRARTYRYDPDPEDDRAKPEPDLRLDDLSYRSIKRANSSLKTTDNQPPFGIPVGPIPPPPTTDYLTVQPPSKQQTPRFVPRQSPDLVADDLAFRQLRKDKDLHASLDRKPAPATTPTTTTSVPVSGNTSSGSEESRVTKRNSGSTYYTQIQRDAAKPSGGNLEDYYKLELYAKSLRESSSPAKTEKTQQKKESTPGASSQTVEVRAKSGSPPKDRNRGAVFNLPSTLKSSSSGSPPKSPRSSDGGSEPSSVTPTPRPRSGTEPVIVGAKHKAEFEEILNAIALEAQNTSEKLGADLAELRKETLSVSSGTSPETKPNRRNAVSKTVAGPAAVVAATDVKVTQKHSNEIDQVAEAAKYCEQMLRGVIEETGTVKAPSVEPEETKVVPEVTMIGRVILDKPTIVIESKVVEEPVVDVPTEPVHPISGELKSGVSSAVEGLIAQLTPAGSFEALSKRCQEQLSELEDPLTSDGGAAGGDERVKSSIERDYDNLVESINPFESDTDKKSTEEEIDLIMKECGIELELSSASSVAPAQSKSLAAIPGVQALQKVPASAQVDLGDIDRSVVWERVSSVECLKPSVIAAEQRKRSSSSRSPPVSSSVRLTPSDTESQYNSSEELAMIFGIKSPSPPGKGATPVRVPLLSLSLLPSCATSQPPKQSPSSKAPSDPEQTTQAAASVPSAITSDEHDGGDADGDRGGDDGVVFSVTVPSISHLARKLPSTTITTTTTTSTTVASVACRSATNSINACNNTVTTNQQQNTSTTTTTTTATTQHDSDTSATTHDLEEDSEVHEVEPEPVAQIESFYLMRSSTALLPHNLDTIHEDLEEETNPADGGESTTTDSGNVSLNDFGCEGTVTKEPATFVNEMQIGPQAPGLIGYYPFRSVLQIPEIFIEDVSTQEDEEEQEEQKVEESTVSTVQEAGSTDDELSDTEDPQMETFAELERLEAERLRQEAVRDALVPKRSTNRNGGSSCSRMGRADGGATKRKGSSSSSSSSSLVQPQHVVLACTYGLANSNIDYINVFAIIIAIIILFALMVI</sequence>
<feature type="compositionally biased region" description="Basic and acidic residues" evidence="2">
    <location>
        <begin position="858"/>
        <end position="881"/>
    </location>
</feature>
<feature type="region of interest" description="Disordered" evidence="2">
    <location>
        <begin position="951"/>
        <end position="1013"/>
    </location>
</feature>
<feature type="region of interest" description="Disordered" evidence="2">
    <location>
        <begin position="1155"/>
        <end position="1176"/>
    </location>
</feature>
<feature type="region of interest" description="Disordered" evidence="2">
    <location>
        <begin position="777"/>
        <end position="804"/>
    </location>
</feature>
<feature type="region of interest" description="Disordered" evidence="2">
    <location>
        <begin position="1807"/>
        <end position="1847"/>
    </location>
</feature>
<feature type="region of interest" description="Disordered" evidence="2">
    <location>
        <begin position="840"/>
        <end position="937"/>
    </location>
</feature>
<feature type="region of interest" description="Disordered" evidence="2">
    <location>
        <begin position="1"/>
        <end position="61"/>
    </location>
</feature>
<feature type="transmembrane region" description="Helical" evidence="3">
    <location>
        <begin position="1870"/>
        <end position="1888"/>
    </location>
</feature>
<protein>
    <submittedName>
        <fullName evidence="4">Putative thyroid hormone receptor-associated protein complex subunit</fullName>
    </submittedName>
</protein>
<feature type="compositionally biased region" description="Polar residues" evidence="2">
    <location>
        <begin position="1156"/>
        <end position="1166"/>
    </location>
</feature>
<feature type="compositionally biased region" description="Low complexity" evidence="2">
    <location>
        <begin position="450"/>
        <end position="474"/>
    </location>
</feature>
<feature type="region of interest" description="Disordered" evidence="2">
    <location>
        <begin position="1501"/>
        <end position="1554"/>
    </location>
</feature>
<feature type="coiled-coil region" evidence="1">
    <location>
        <begin position="669"/>
        <end position="703"/>
    </location>
</feature>
<proteinExistence type="predicted"/>
<feature type="compositionally biased region" description="Polar residues" evidence="2">
    <location>
        <begin position="1687"/>
        <end position="1696"/>
    </location>
</feature>
<evidence type="ECO:0000256" key="1">
    <source>
        <dbReference type="SAM" id="Coils"/>
    </source>
</evidence>
<feature type="compositionally biased region" description="Low complexity" evidence="2">
    <location>
        <begin position="652"/>
        <end position="667"/>
    </location>
</feature>
<feature type="compositionally biased region" description="Polar residues" evidence="2">
    <location>
        <begin position="1454"/>
        <end position="1463"/>
    </location>
</feature>
<dbReference type="VEuPathDB" id="VectorBase:ADAR2_012089"/>
<evidence type="ECO:0000313" key="4">
    <source>
        <dbReference type="EMBL" id="MBW67746.1"/>
    </source>
</evidence>
<feature type="compositionally biased region" description="Low complexity" evidence="2">
    <location>
        <begin position="1442"/>
        <end position="1453"/>
    </location>
</feature>
<feature type="region of interest" description="Disordered" evidence="2">
    <location>
        <begin position="406"/>
        <end position="667"/>
    </location>
</feature>
<feature type="region of interest" description="Disordered" evidence="2">
    <location>
        <begin position="1029"/>
        <end position="1115"/>
    </location>
</feature>
<keyword evidence="4" id="KW-0675">Receptor</keyword>
<feature type="compositionally biased region" description="Acidic residues" evidence="2">
    <location>
        <begin position="1774"/>
        <end position="1785"/>
    </location>
</feature>
<feature type="region of interest" description="Disordered" evidence="2">
    <location>
        <begin position="1748"/>
        <end position="1785"/>
    </location>
</feature>
<feature type="compositionally biased region" description="Low complexity" evidence="2">
    <location>
        <begin position="1605"/>
        <end position="1632"/>
    </location>
</feature>
<feature type="compositionally biased region" description="Basic residues" evidence="2">
    <location>
        <begin position="440"/>
        <end position="449"/>
    </location>
</feature>
<feature type="compositionally biased region" description="Basic and acidic residues" evidence="2">
    <location>
        <begin position="140"/>
        <end position="150"/>
    </location>
</feature>
<organism evidence="4">
    <name type="scientific">Anopheles darlingi</name>
    <name type="common">Mosquito</name>
    <dbReference type="NCBI Taxonomy" id="43151"/>
    <lineage>
        <taxon>Eukaryota</taxon>
        <taxon>Metazoa</taxon>
        <taxon>Ecdysozoa</taxon>
        <taxon>Arthropoda</taxon>
        <taxon>Hexapoda</taxon>
        <taxon>Insecta</taxon>
        <taxon>Pterygota</taxon>
        <taxon>Neoptera</taxon>
        <taxon>Endopterygota</taxon>
        <taxon>Diptera</taxon>
        <taxon>Nematocera</taxon>
        <taxon>Culicoidea</taxon>
        <taxon>Culicidae</taxon>
        <taxon>Anophelinae</taxon>
        <taxon>Anopheles</taxon>
    </lineage>
</organism>
<feature type="compositionally biased region" description="Low complexity" evidence="2">
    <location>
        <begin position="496"/>
        <end position="510"/>
    </location>
</feature>
<feature type="compositionally biased region" description="Basic and acidic residues" evidence="2">
    <location>
        <begin position="1"/>
        <end position="15"/>
    </location>
</feature>
<feature type="compositionally biased region" description="Low complexity" evidence="2">
    <location>
        <begin position="1081"/>
        <end position="1105"/>
    </location>
</feature>
<accession>A0A2M4CQZ2</accession>
<feature type="compositionally biased region" description="Polar residues" evidence="2">
    <location>
        <begin position="1520"/>
        <end position="1534"/>
    </location>
</feature>
<feature type="compositionally biased region" description="Basic and acidic residues" evidence="2">
    <location>
        <begin position="158"/>
        <end position="172"/>
    </location>
</feature>
<feature type="compositionally biased region" description="Polar residues" evidence="2">
    <location>
        <begin position="887"/>
        <end position="898"/>
    </location>
</feature>
<evidence type="ECO:0000256" key="3">
    <source>
        <dbReference type="SAM" id="Phobius"/>
    </source>
</evidence>
<feature type="compositionally biased region" description="Polar residues" evidence="2">
    <location>
        <begin position="601"/>
        <end position="619"/>
    </location>
</feature>
<feature type="compositionally biased region" description="Basic and acidic residues" evidence="2">
    <location>
        <begin position="554"/>
        <end position="563"/>
    </location>
</feature>
<keyword evidence="1" id="KW-0175">Coiled coil</keyword>
<feature type="compositionally biased region" description="Basic and acidic residues" evidence="2">
    <location>
        <begin position="1035"/>
        <end position="1045"/>
    </location>
</feature>
<feature type="region of interest" description="Disordered" evidence="2">
    <location>
        <begin position="1605"/>
        <end position="1645"/>
    </location>
</feature>
<feature type="compositionally biased region" description="Polar residues" evidence="2">
    <location>
        <begin position="630"/>
        <end position="641"/>
    </location>
</feature>
<keyword evidence="3" id="KW-0812">Transmembrane</keyword>
<feature type="compositionally biased region" description="Polar residues" evidence="2">
    <location>
        <begin position="127"/>
        <end position="138"/>
    </location>
</feature>
<feature type="compositionally biased region" description="Polar residues" evidence="2">
    <location>
        <begin position="569"/>
        <end position="594"/>
    </location>
</feature>
<feature type="compositionally biased region" description="Basic and acidic residues" evidence="2">
    <location>
        <begin position="951"/>
        <end position="962"/>
    </location>
</feature>
<reference evidence="4" key="1">
    <citation type="submission" date="2018-01" db="EMBL/GenBank/DDBJ databases">
        <title>An insight into the sialome of Amazonian anophelines.</title>
        <authorList>
            <person name="Ribeiro J.M."/>
            <person name="Scarpassa V."/>
            <person name="Calvo E."/>
        </authorList>
    </citation>
    <scope>NUCLEOTIDE SEQUENCE</scope>
</reference>
<keyword evidence="3" id="KW-1133">Transmembrane helix</keyword>
<name>A0A2M4CQZ2_ANODA</name>
<feature type="region of interest" description="Disordered" evidence="2">
    <location>
        <begin position="333"/>
        <end position="358"/>
    </location>
</feature>
<feature type="compositionally biased region" description="Basic and acidic residues" evidence="2">
    <location>
        <begin position="1535"/>
        <end position="1550"/>
    </location>
</feature>
<feature type="compositionally biased region" description="Low complexity" evidence="2">
    <location>
        <begin position="102"/>
        <end position="117"/>
    </location>
</feature>
<feature type="region of interest" description="Disordered" evidence="2">
    <location>
        <begin position="1677"/>
        <end position="1696"/>
    </location>
</feature>
<feature type="compositionally biased region" description="Low complexity" evidence="2">
    <location>
        <begin position="963"/>
        <end position="984"/>
    </location>
</feature>
<dbReference type="EMBL" id="GGFL01003568">
    <property type="protein sequence ID" value="MBW67746.1"/>
    <property type="molecule type" value="Transcribed_RNA"/>
</dbReference>
<feature type="compositionally biased region" description="Polar residues" evidence="2">
    <location>
        <begin position="915"/>
        <end position="928"/>
    </location>
</feature>
<feature type="compositionally biased region" description="Polar residues" evidence="2">
    <location>
        <begin position="992"/>
        <end position="1003"/>
    </location>
</feature>
<feature type="region of interest" description="Disordered" evidence="2">
    <location>
        <begin position="93"/>
        <end position="201"/>
    </location>
</feature>
<feature type="compositionally biased region" description="Acidic residues" evidence="2">
    <location>
        <begin position="1748"/>
        <end position="1757"/>
    </location>
</feature>